<dbReference type="AlphaFoldDB" id="A0A161RT84"/>
<dbReference type="EMBL" id="LRFC01000011">
    <property type="protein sequence ID" value="KZE67336.1"/>
    <property type="molecule type" value="Genomic_DNA"/>
</dbReference>
<evidence type="ECO:0000259" key="1">
    <source>
        <dbReference type="Pfam" id="PF13614"/>
    </source>
</evidence>
<protein>
    <submittedName>
        <fullName evidence="2">Pilus assembly protein CpaE</fullName>
    </submittedName>
</protein>
<dbReference type="InterPro" id="IPR011006">
    <property type="entry name" value="CheY-like_superfamily"/>
</dbReference>
<dbReference type="SUPFAM" id="SSF52172">
    <property type="entry name" value="CheY-like"/>
    <property type="match status" value="1"/>
</dbReference>
<accession>A0A161RT84</accession>
<evidence type="ECO:0000313" key="2">
    <source>
        <dbReference type="EMBL" id="KZE67336.1"/>
    </source>
</evidence>
<dbReference type="GO" id="GO:0016887">
    <property type="term" value="F:ATP hydrolysis activity"/>
    <property type="evidence" value="ECO:0007669"/>
    <property type="project" value="TreeGrafter"/>
</dbReference>
<dbReference type="InterPro" id="IPR025669">
    <property type="entry name" value="AAA_dom"/>
</dbReference>
<reference evidence="3" key="1">
    <citation type="submission" date="2016-01" db="EMBL/GenBank/DDBJ databases">
        <title>Draft genome of Chromobacterium sp. F49.</title>
        <authorList>
            <person name="Hong K.W."/>
        </authorList>
    </citation>
    <scope>NUCLEOTIDE SEQUENCE [LARGE SCALE GENOMIC DNA]</scope>
    <source>
        <strain evidence="3">P7IIIA</strain>
    </source>
</reference>
<dbReference type="GO" id="GO:0005524">
    <property type="term" value="F:ATP binding"/>
    <property type="evidence" value="ECO:0007669"/>
    <property type="project" value="TreeGrafter"/>
</dbReference>
<dbReference type="InterPro" id="IPR027417">
    <property type="entry name" value="P-loop_NTPase"/>
</dbReference>
<dbReference type="Gene3D" id="3.40.50.2300">
    <property type="match status" value="1"/>
</dbReference>
<dbReference type="PANTHER" id="PTHR43384">
    <property type="entry name" value="SEPTUM SITE-DETERMINING PROTEIN MIND HOMOLOG, CHLOROPLASTIC-RELATED"/>
    <property type="match status" value="1"/>
</dbReference>
<organism evidence="2 3">
    <name type="scientific">Fictibacillus phosphorivorans</name>
    <dbReference type="NCBI Taxonomy" id="1221500"/>
    <lineage>
        <taxon>Bacteria</taxon>
        <taxon>Bacillati</taxon>
        <taxon>Bacillota</taxon>
        <taxon>Bacilli</taxon>
        <taxon>Bacillales</taxon>
        <taxon>Fictibacillaceae</taxon>
        <taxon>Fictibacillus</taxon>
    </lineage>
</organism>
<feature type="domain" description="AAA" evidence="1">
    <location>
        <begin position="139"/>
        <end position="284"/>
    </location>
</feature>
<sequence length="382" mass="43045">MNMRQKIVVISEDTLLKENISNSLLEYEQVEHVLPFQMAKEIDRQAPDIAIVAKLSLEQSVEMVQSIHSINPSIQIIFVSDVPDFELLREVIRVGAVDFFVLPEEQTLLHDSLAKVCKLIEQNKKQEGNAQSFKKGKGTIISFYSGKGGSGKTLLSTSFAQTLKLDSTAQVLFIDLNLQYGGAEAFLGLDESRSIVDLKPVIEELNEGHIKNVSQKEKYSSLEVLLSPCDAEAAEMVDTEFISKLLRTCRRAYDYVIVDLPAYMNEVNVTALEESDLIYYVMNLDTPSLRVYKNTEELFSRLSINTENRLFFVFNQVGKENELTIKDFKNLLTKPVVAEINRDLKGIQTAINNSTPLRKEPNEKKISIAAKGIKKWVASTLK</sequence>
<dbReference type="OrthoDB" id="2512803at2"/>
<dbReference type="Gene3D" id="3.40.50.300">
    <property type="entry name" value="P-loop containing nucleotide triphosphate hydrolases"/>
    <property type="match status" value="1"/>
</dbReference>
<comment type="caution">
    <text evidence="2">The sequence shown here is derived from an EMBL/GenBank/DDBJ whole genome shotgun (WGS) entry which is preliminary data.</text>
</comment>
<dbReference type="InterPro" id="IPR050625">
    <property type="entry name" value="ParA/MinD_ATPase"/>
</dbReference>
<gene>
    <name evidence="2" type="ORF">AWM68_19655</name>
</gene>
<dbReference type="Pfam" id="PF13614">
    <property type="entry name" value="AAA_31"/>
    <property type="match status" value="1"/>
</dbReference>
<keyword evidence="3" id="KW-1185">Reference proteome</keyword>
<proteinExistence type="predicted"/>
<dbReference type="GO" id="GO:0009898">
    <property type="term" value="C:cytoplasmic side of plasma membrane"/>
    <property type="evidence" value="ECO:0007669"/>
    <property type="project" value="TreeGrafter"/>
</dbReference>
<dbReference type="GO" id="GO:0051782">
    <property type="term" value="P:negative regulation of cell division"/>
    <property type="evidence" value="ECO:0007669"/>
    <property type="project" value="TreeGrafter"/>
</dbReference>
<dbReference type="Proteomes" id="UP000076567">
    <property type="component" value="Unassembled WGS sequence"/>
</dbReference>
<dbReference type="SUPFAM" id="SSF52540">
    <property type="entry name" value="P-loop containing nucleoside triphosphate hydrolases"/>
    <property type="match status" value="1"/>
</dbReference>
<name>A0A161RT84_9BACL</name>
<dbReference type="GO" id="GO:0005829">
    <property type="term" value="C:cytosol"/>
    <property type="evidence" value="ECO:0007669"/>
    <property type="project" value="TreeGrafter"/>
</dbReference>
<evidence type="ECO:0000313" key="3">
    <source>
        <dbReference type="Proteomes" id="UP000076567"/>
    </source>
</evidence>
<dbReference type="PANTHER" id="PTHR43384:SF13">
    <property type="entry name" value="SLR0110 PROTEIN"/>
    <property type="match status" value="1"/>
</dbReference>
<dbReference type="RefSeq" id="WP_066239650.1">
    <property type="nucleotide sequence ID" value="NZ_LRFC01000011.1"/>
</dbReference>